<dbReference type="Pfam" id="PF00734">
    <property type="entry name" value="CBM_1"/>
    <property type="match status" value="1"/>
</dbReference>
<feature type="compositionally biased region" description="Polar residues" evidence="2">
    <location>
        <begin position="27"/>
        <end position="38"/>
    </location>
</feature>
<dbReference type="InterPro" id="IPR035971">
    <property type="entry name" value="CBD_sf"/>
</dbReference>
<feature type="region of interest" description="Disordered" evidence="2">
    <location>
        <begin position="1"/>
        <end position="40"/>
    </location>
</feature>
<evidence type="ECO:0000313" key="4">
    <source>
        <dbReference type="EMBL" id="KAJ3508370.1"/>
    </source>
</evidence>
<accession>A0A9W8K0F0</accession>
<comment type="caution">
    <text evidence="4">The sequence shown here is derived from an EMBL/GenBank/DDBJ whole genome shotgun (WGS) entry which is preliminary data.</text>
</comment>
<dbReference type="SMART" id="SM00236">
    <property type="entry name" value="fCBD"/>
    <property type="match status" value="1"/>
</dbReference>
<dbReference type="InterPro" id="IPR000254">
    <property type="entry name" value="CBD"/>
</dbReference>
<dbReference type="AlphaFoldDB" id="A0A9W8K0F0"/>
<dbReference type="GO" id="GO:0030248">
    <property type="term" value="F:cellulose binding"/>
    <property type="evidence" value="ECO:0007669"/>
    <property type="project" value="InterPro"/>
</dbReference>
<protein>
    <recommendedName>
        <fullName evidence="3">CBM1 domain-containing protein</fullName>
    </recommendedName>
</protein>
<gene>
    <name evidence="4" type="ORF">NLJ89_g5792</name>
</gene>
<keyword evidence="1" id="KW-0732">Signal</keyword>
<dbReference type="Proteomes" id="UP001148786">
    <property type="component" value="Unassembled WGS sequence"/>
</dbReference>
<feature type="domain" description="CBM1" evidence="3">
    <location>
        <begin position="49"/>
        <end position="85"/>
    </location>
</feature>
<dbReference type="EMBL" id="JANKHO010000568">
    <property type="protein sequence ID" value="KAJ3508370.1"/>
    <property type="molecule type" value="Genomic_DNA"/>
</dbReference>
<sequence length="97" mass="10232">MLSLDSALAAPALTSPPPVPTVSTSTKASEGSCSTITTVYPPPPRATTEVVQPWNQCGGKGYTGPTTCVSHATCKMYTETHWYCVPDPVTVTYTFCS</sequence>
<dbReference type="SUPFAM" id="SSF57180">
    <property type="entry name" value="Cellulose-binding domain"/>
    <property type="match status" value="1"/>
</dbReference>
<feature type="compositionally biased region" description="Low complexity" evidence="2">
    <location>
        <begin position="1"/>
        <end position="13"/>
    </location>
</feature>
<proteinExistence type="predicted"/>
<organism evidence="4 5">
    <name type="scientific">Agrocybe chaxingu</name>
    <dbReference type="NCBI Taxonomy" id="84603"/>
    <lineage>
        <taxon>Eukaryota</taxon>
        <taxon>Fungi</taxon>
        <taxon>Dikarya</taxon>
        <taxon>Basidiomycota</taxon>
        <taxon>Agaricomycotina</taxon>
        <taxon>Agaricomycetes</taxon>
        <taxon>Agaricomycetidae</taxon>
        <taxon>Agaricales</taxon>
        <taxon>Agaricineae</taxon>
        <taxon>Strophariaceae</taxon>
        <taxon>Agrocybe</taxon>
    </lineage>
</organism>
<dbReference type="PROSITE" id="PS51164">
    <property type="entry name" value="CBM1_2"/>
    <property type="match status" value="1"/>
</dbReference>
<keyword evidence="5" id="KW-1185">Reference proteome</keyword>
<evidence type="ECO:0000256" key="1">
    <source>
        <dbReference type="ARBA" id="ARBA00022729"/>
    </source>
</evidence>
<evidence type="ECO:0000259" key="3">
    <source>
        <dbReference type="PROSITE" id="PS51164"/>
    </source>
</evidence>
<dbReference type="OrthoDB" id="2119228at2759"/>
<evidence type="ECO:0000256" key="2">
    <source>
        <dbReference type="SAM" id="MobiDB-lite"/>
    </source>
</evidence>
<dbReference type="GO" id="GO:0005975">
    <property type="term" value="P:carbohydrate metabolic process"/>
    <property type="evidence" value="ECO:0007669"/>
    <property type="project" value="InterPro"/>
</dbReference>
<dbReference type="GO" id="GO:0005576">
    <property type="term" value="C:extracellular region"/>
    <property type="evidence" value="ECO:0007669"/>
    <property type="project" value="InterPro"/>
</dbReference>
<evidence type="ECO:0000313" key="5">
    <source>
        <dbReference type="Proteomes" id="UP001148786"/>
    </source>
</evidence>
<name>A0A9W8K0F0_9AGAR</name>
<reference evidence="4" key="1">
    <citation type="submission" date="2022-07" db="EMBL/GenBank/DDBJ databases">
        <title>Genome Sequence of Agrocybe chaxingu.</title>
        <authorList>
            <person name="Buettner E."/>
        </authorList>
    </citation>
    <scope>NUCLEOTIDE SEQUENCE</scope>
    <source>
        <strain evidence="4">MP-N11</strain>
    </source>
</reference>